<reference evidence="1 2" key="1">
    <citation type="journal article" date="2011" name="J. Bacteriol.">
        <title>Genome sequence of Salinisphaera shabanensis, a gammaproteobacterium from the harsh, variable environment of the brine-seawater interface of the Shaban Deep in the Red Sea.</title>
        <authorList>
            <person name="Antunes A."/>
            <person name="Alam I."/>
            <person name="Bajic V.B."/>
            <person name="Stingl U."/>
        </authorList>
    </citation>
    <scope>NUCLEOTIDE SEQUENCE [LARGE SCALE GENOMIC DNA]</scope>
    <source>
        <strain evidence="1 2">E1L3A</strain>
    </source>
</reference>
<dbReference type="InterPro" id="IPR025506">
    <property type="entry name" value="Abi_alpha"/>
</dbReference>
<dbReference type="eggNOG" id="ENOG50334XE">
    <property type="taxonomic scope" value="Bacteria"/>
</dbReference>
<dbReference type="AlphaFoldDB" id="U2FYQ1"/>
<dbReference type="STRING" id="1033802.SSPSH_001652"/>
<sequence length="249" mass="27717">MNQYDYEQQRYDAFAPEFEAEETAPLPLHLLRRTALWLGRRPVAGLGIRALRRAEYRALKSLGDRLDRAGIRPADPLGNSSPNSDTLPAQIFAELLDASRGTDQQAIEQDFYVRLLRQLNPSQARILVLMADGSTWPMVHVNAGSLPGLASTRVLSYASSVGKEAGVLLRAQVPNFIAHMYSLGLLTVGPEERELEPQYEILEADTLVRDAMGYIEDELNQYSNIERCTIRLSEFAESLCAVALPEGRS</sequence>
<gene>
    <name evidence="1" type="ORF">SSPSH_001652</name>
</gene>
<name>U2FYQ1_9GAMM</name>
<keyword evidence="2" id="KW-1185">Reference proteome</keyword>
<organism evidence="1 2">
    <name type="scientific">Salinisphaera shabanensis E1L3A</name>
    <dbReference type="NCBI Taxonomy" id="1033802"/>
    <lineage>
        <taxon>Bacteria</taxon>
        <taxon>Pseudomonadati</taxon>
        <taxon>Pseudomonadota</taxon>
        <taxon>Gammaproteobacteria</taxon>
        <taxon>Salinisphaerales</taxon>
        <taxon>Salinisphaeraceae</taxon>
        <taxon>Salinisphaera</taxon>
    </lineage>
</organism>
<evidence type="ECO:0008006" key="3">
    <source>
        <dbReference type="Google" id="ProtNLM"/>
    </source>
</evidence>
<dbReference type="Gene3D" id="3.30.110.190">
    <property type="match status" value="1"/>
</dbReference>
<protein>
    <recommendedName>
        <fullName evidence="3">DUF4393 domain-containing protein</fullName>
    </recommendedName>
</protein>
<proteinExistence type="predicted"/>
<reference evidence="1 2" key="2">
    <citation type="journal article" date="2013" name="PLoS ONE">
        <title>INDIGO - INtegrated Data Warehouse of MIcrobial GenOmes with Examples from the Red Sea Extremophiles.</title>
        <authorList>
            <person name="Alam I."/>
            <person name="Antunes A."/>
            <person name="Kamau A.A."/>
            <person name="Ba Alawi W."/>
            <person name="Kalkatawi M."/>
            <person name="Stingl U."/>
            <person name="Bajic V.B."/>
        </authorList>
    </citation>
    <scope>NUCLEOTIDE SEQUENCE [LARGE SCALE GENOMIC DNA]</scope>
    <source>
        <strain evidence="1 2">E1L3A</strain>
    </source>
</reference>
<dbReference type="RefSeq" id="WP_006912176.1">
    <property type="nucleotide sequence ID" value="NZ_AFNV02000010.1"/>
</dbReference>
<dbReference type="EMBL" id="AFNV02000010">
    <property type="protein sequence ID" value="ERJ19278.1"/>
    <property type="molecule type" value="Genomic_DNA"/>
</dbReference>
<accession>U2FYQ1</accession>
<dbReference type="Pfam" id="PF14337">
    <property type="entry name" value="Abi_alpha"/>
    <property type="match status" value="1"/>
</dbReference>
<dbReference type="Proteomes" id="UP000006242">
    <property type="component" value="Unassembled WGS sequence"/>
</dbReference>
<evidence type="ECO:0000313" key="1">
    <source>
        <dbReference type="EMBL" id="ERJ19278.1"/>
    </source>
</evidence>
<dbReference type="OrthoDB" id="7061144at2"/>
<comment type="caution">
    <text evidence="1">The sequence shown here is derived from an EMBL/GenBank/DDBJ whole genome shotgun (WGS) entry which is preliminary data.</text>
</comment>
<evidence type="ECO:0000313" key="2">
    <source>
        <dbReference type="Proteomes" id="UP000006242"/>
    </source>
</evidence>